<evidence type="ECO:0000313" key="2">
    <source>
        <dbReference type="Proteomes" id="UP000074561"/>
    </source>
</evidence>
<dbReference type="Proteomes" id="UP000074561">
    <property type="component" value="Chromosome"/>
</dbReference>
<dbReference type="PATRIC" id="fig|279113.9.peg.4634"/>
<protein>
    <submittedName>
        <fullName evidence="1">Uncharacterized protein</fullName>
    </submittedName>
</protein>
<proteinExistence type="predicted"/>
<reference evidence="1 2" key="1">
    <citation type="submission" date="2015-11" db="EMBL/GenBank/DDBJ databases">
        <title>Exploring the genomic traits of fungus-feeding bacterial genus Collimonas.</title>
        <authorList>
            <person name="Song C."/>
            <person name="Schmidt R."/>
            <person name="de Jager V."/>
            <person name="Krzyzanowska D."/>
            <person name="Jongedijk E."/>
            <person name="Cankar K."/>
            <person name="Beekwilder J."/>
            <person name="van Veen A."/>
            <person name="de Boer W."/>
            <person name="van Veen J.A."/>
            <person name="Garbeva P."/>
        </authorList>
    </citation>
    <scope>NUCLEOTIDE SEQUENCE [LARGE SCALE GENOMIC DNA]</scope>
    <source>
        <strain evidence="1 2">Ter91</strain>
    </source>
</reference>
<dbReference type="EMBL" id="CP013234">
    <property type="protein sequence ID" value="AMP06977.1"/>
    <property type="molecule type" value="Genomic_DNA"/>
</dbReference>
<sequence>MGGITPVEAKAIFDECSATRYAKKNLFLIEVKDPMPSSMDSLVSKLMTGDGASMFNLFAIEVNFFTLDD</sequence>
<organism evidence="1 2">
    <name type="scientific">Collimonas pratensis</name>
    <dbReference type="NCBI Taxonomy" id="279113"/>
    <lineage>
        <taxon>Bacteria</taxon>
        <taxon>Pseudomonadati</taxon>
        <taxon>Pseudomonadota</taxon>
        <taxon>Betaproteobacteria</taxon>
        <taxon>Burkholderiales</taxon>
        <taxon>Oxalobacteraceae</taxon>
        <taxon>Collimonas</taxon>
    </lineage>
</organism>
<evidence type="ECO:0000313" key="1">
    <source>
        <dbReference type="EMBL" id="AMP06977.1"/>
    </source>
</evidence>
<name>A0A127QA88_9BURK</name>
<accession>A0A127QA88</accession>
<dbReference type="RefSeq" id="WP_061943961.1">
    <property type="nucleotide sequence ID" value="NZ_CP013234.1"/>
</dbReference>
<dbReference type="OrthoDB" id="5570236at2"/>
<dbReference type="AlphaFoldDB" id="A0A127QA88"/>
<dbReference type="KEGG" id="cpra:CPter91_4678"/>
<gene>
    <name evidence="1" type="ORF">CPter91_4678</name>
</gene>